<evidence type="ECO:0000256" key="2">
    <source>
        <dbReference type="ARBA" id="ARBA00023125"/>
    </source>
</evidence>
<dbReference type="Pfam" id="PF04845">
    <property type="entry name" value="PurA"/>
    <property type="match status" value="3"/>
</dbReference>
<comment type="similarity">
    <text evidence="1">Belongs to the PUR DNA-binding protein family.</text>
</comment>
<protein>
    <recommendedName>
        <fullName evidence="5">Transcription factor Pur-alpha 1</fullName>
    </recommendedName>
</protein>
<accession>A0ABP0TGF7</accession>
<dbReference type="PANTHER" id="PTHR12611">
    <property type="entry name" value="PUR-TRANSCRIPTIONAL ACTIVATOR"/>
    <property type="match status" value="1"/>
</dbReference>
<dbReference type="SMART" id="SM00712">
    <property type="entry name" value="PUR"/>
    <property type="match status" value="3"/>
</dbReference>
<dbReference type="Proteomes" id="UP001497512">
    <property type="component" value="Chromosome 1"/>
</dbReference>
<evidence type="ECO:0000256" key="1">
    <source>
        <dbReference type="ARBA" id="ARBA00009251"/>
    </source>
</evidence>
<dbReference type="InterPro" id="IPR006628">
    <property type="entry name" value="PUR-bd_fam"/>
</dbReference>
<dbReference type="EMBL" id="OZ019893">
    <property type="protein sequence ID" value="CAK9192591.1"/>
    <property type="molecule type" value="Genomic_DNA"/>
</dbReference>
<evidence type="ECO:0008006" key="5">
    <source>
        <dbReference type="Google" id="ProtNLM"/>
    </source>
</evidence>
<dbReference type="PANTHER" id="PTHR12611:SF0">
    <property type="entry name" value="PURINE-RICH BINDING PROTEIN-ALPHA, ISOFORM B"/>
    <property type="match status" value="1"/>
</dbReference>
<name>A0ABP0TGF7_9BRYO</name>
<proteinExistence type="inferred from homology"/>
<organism evidence="3 4">
    <name type="scientific">Sphagnum troendelagicum</name>
    <dbReference type="NCBI Taxonomy" id="128251"/>
    <lineage>
        <taxon>Eukaryota</taxon>
        <taxon>Viridiplantae</taxon>
        <taxon>Streptophyta</taxon>
        <taxon>Embryophyta</taxon>
        <taxon>Bryophyta</taxon>
        <taxon>Sphagnophytina</taxon>
        <taxon>Sphagnopsida</taxon>
        <taxon>Sphagnales</taxon>
        <taxon>Sphagnaceae</taxon>
        <taxon>Sphagnum</taxon>
    </lineage>
</organism>
<sequence length="287" mass="31226">MEAAAPGADVELMCKTLQVDHKLFYFDFKENPRGHYLKISEKTSGSRSTIIVPMAGVVWFVDLFNYYANGEDPQLFSKELQLDTKVFYFDVNENQRGRFLKVSEASMSHSRSTIIIPAGNASNDGWEAFRNLLVEIHEASQHLLPPPDDLEPSQLATGHAEHMGDLGDVIGAGFMPSSSPPVMSAISSVAAAMEFPSVASSATAEGGTATARVIRAEQKKFFFDLGSNARGQYLRISEVTGVDRSAIILPALALEKFHETLGQFVDMVKSQGLVGSTEANVHTIAPQ</sequence>
<evidence type="ECO:0000313" key="4">
    <source>
        <dbReference type="Proteomes" id="UP001497512"/>
    </source>
</evidence>
<gene>
    <name evidence="3" type="ORF">CSSPTR1EN2_LOCUS1967</name>
</gene>
<reference evidence="3 4" key="1">
    <citation type="submission" date="2024-02" db="EMBL/GenBank/DDBJ databases">
        <authorList>
            <consortium name="ELIXIR-Norway"/>
            <consortium name="Elixir Norway"/>
        </authorList>
    </citation>
    <scope>NUCLEOTIDE SEQUENCE [LARGE SCALE GENOMIC DNA]</scope>
</reference>
<keyword evidence="2" id="KW-0238">DNA-binding</keyword>
<keyword evidence="4" id="KW-1185">Reference proteome</keyword>
<dbReference type="Gene3D" id="3.10.450.700">
    <property type="match status" value="3"/>
</dbReference>
<evidence type="ECO:0000313" key="3">
    <source>
        <dbReference type="EMBL" id="CAK9192591.1"/>
    </source>
</evidence>